<dbReference type="InterPro" id="IPR024079">
    <property type="entry name" value="MetalloPept_cat_dom_sf"/>
</dbReference>
<keyword evidence="5" id="KW-0378">Hydrolase</keyword>
<accession>A0A238FRN8</accession>
<keyword evidence="2" id="KW-0645">Protease</keyword>
<evidence type="ECO:0000256" key="5">
    <source>
        <dbReference type="ARBA" id="ARBA00022801"/>
    </source>
</evidence>
<gene>
    <name evidence="11" type="ORF">BQ2448_7900</name>
</gene>
<dbReference type="Pfam" id="PF05572">
    <property type="entry name" value="Peptidase_M43"/>
    <property type="match status" value="1"/>
</dbReference>
<feature type="chain" id="PRO_5012805400" evidence="9">
    <location>
        <begin position="21"/>
        <end position="338"/>
    </location>
</feature>
<dbReference type="PANTHER" id="PTHR47466:SF1">
    <property type="entry name" value="METALLOPROTEASE MEP1 (AFU_ORTHOLOGUE AFUA_1G07730)-RELATED"/>
    <property type="match status" value="1"/>
</dbReference>
<keyword evidence="3" id="KW-0479">Metal-binding</keyword>
<evidence type="ECO:0000256" key="3">
    <source>
        <dbReference type="ARBA" id="ARBA00022723"/>
    </source>
</evidence>
<evidence type="ECO:0000313" key="12">
    <source>
        <dbReference type="Proteomes" id="UP000198372"/>
    </source>
</evidence>
<organism evidence="11 12">
    <name type="scientific">Microbotryum intermedium</name>
    <dbReference type="NCBI Taxonomy" id="269621"/>
    <lineage>
        <taxon>Eukaryota</taxon>
        <taxon>Fungi</taxon>
        <taxon>Dikarya</taxon>
        <taxon>Basidiomycota</taxon>
        <taxon>Pucciniomycotina</taxon>
        <taxon>Microbotryomycetes</taxon>
        <taxon>Microbotryales</taxon>
        <taxon>Microbotryaceae</taxon>
        <taxon>Microbotryum</taxon>
    </lineage>
</organism>
<keyword evidence="8" id="KW-1015">Disulfide bond</keyword>
<dbReference type="STRING" id="269621.A0A238FRN8"/>
<name>A0A238FRN8_9BASI</name>
<keyword evidence="7" id="KW-0482">Metalloprotease</keyword>
<keyword evidence="4 9" id="KW-0732">Signal</keyword>
<dbReference type="EMBL" id="FMSP01000024">
    <property type="protein sequence ID" value="SCV74871.1"/>
    <property type="molecule type" value="Genomic_DNA"/>
</dbReference>
<evidence type="ECO:0000256" key="4">
    <source>
        <dbReference type="ARBA" id="ARBA00022729"/>
    </source>
</evidence>
<dbReference type="SUPFAM" id="SSF55486">
    <property type="entry name" value="Metalloproteases ('zincins'), catalytic domain"/>
    <property type="match status" value="1"/>
</dbReference>
<dbReference type="OrthoDB" id="536211at2759"/>
<evidence type="ECO:0000256" key="2">
    <source>
        <dbReference type="ARBA" id="ARBA00022670"/>
    </source>
</evidence>
<dbReference type="GO" id="GO:0006508">
    <property type="term" value="P:proteolysis"/>
    <property type="evidence" value="ECO:0007669"/>
    <property type="project" value="UniProtKB-KW"/>
</dbReference>
<evidence type="ECO:0000259" key="10">
    <source>
        <dbReference type="Pfam" id="PF05572"/>
    </source>
</evidence>
<evidence type="ECO:0000256" key="8">
    <source>
        <dbReference type="ARBA" id="ARBA00023157"/>
    </source>
</evidence>
<dbReference type="InterPro" id="IPR008754">
    <property type="entry name" value="Peptidase_M43"/>
</dbReference>
<proteinExistence type="inferred from homology"/>
<reference evidence="12" key="1">
    <citation type="submission" date="2016-09" db="EMBL/GenBank/DDBJ databases">
        <authorList>
            <person name="Jeantristanb JTB J.-T."/>
            <person name="Ricardo R."/>
        </authorList>
    </citation>
    <scope>NUCLEOTIDE SEQUENCE [LARGE SCALE GENOMIC DNA]</scope>
</reference>
<keyword evidence="6" id="KW-0862">Zinc</keyword>
<evidence type="ECO:0000256" key="1">
    <source>
        <dbReference type="ARBA" id="ARBA00008721"/>
    </source>
</evidence>
<dbReference type="Proteomes" id="UP000198372">
    <property type="component" value="Unassembled WGS sequence"/>
</dbReference>
<dbReference type="GO" id="GO:0008237">
    <property type="term" value="F:metallopeptidase activity"/>
    <property type="evidence" value="ECO:0007669"/>
    <property type="project" value="UniProtKB-KW"/>
</dbReference>
<dbReference type="GO" id="GO:0046872">
    <property type="term" value="F:metal ion binding"/>
    <property type="evidence" value="ECO:0007669"/>
    <property type="project" value="UniProtKB-KW"/>
</dbReference>
<dbReference type="PANTHER" id="PTHR47466">
    <property type="match status" value="1"/>
</dbReference>
<dbReference type="AlphaFoldDB" id="A0A238FRN8"/>
<sequence length="338" mass="37513">MRFKLVCGVLLVTTATWVSAFGGGFEDRLPDPHNVGSLDAQDQADSGHVCGTTSSGVDQELQVAASLEIESMMEAEAINVAPVRQGRGHAKTATRKPCTIPTFHASINIPVYWHQIVFNMTDEGGLLESKVIEQQINAMTFVYNQNKMPFRFDLVNISIKVSAKWASNFSAYDPNIKGSLRRGDCTSLNVYSVPYMAGMAPEVIGASSFPWDCKKAPKLDGITIAKHVVGRPSNTTMYKMTMAHEAGHFLGLFHTFEGGCNSAHGDHVPDTEPQNDSRLWYCPNPPTNTCRRSRNRNHADPPDPIANIMDYRPDSCWNKFTCGQVARAIHFWQKYRAR</sequence>
<evidence type="ECO:0000256" key="6">
    <source>
        <dbReference type="ARBA" id="ARBA00022833"/>
    </source>
</evidence>
<protein>
    <submittedName>
        <fullName evidence="11">BQ2448_7900 protein</fullName>
    </submittedName>
</protein>
<evidence type="ECO:0000256" key="7">
    <source>
        <dbReference type="ARBA" id="ARBA00023049"/>
    </source>
</evidence>
<evidence type="ECO:0000313" key="11">
    <source>
        <dbReference type="EMBL" id="SCV74871.1"/>
    </source>
</evidence>
<comment type="similarity">
    <text evidence="1">Belongs to the peptidase M43B family.</text>
</comment>
<feature type="signal peptide" evidence="9">
    <location>
        <begin position="1"/>
        <end position="20"/>
    </location>
</feature>
<dbReference type="Gene3D" id="3.40.390.10">
    <property type="entry name" value="Collagenase (Catalytic Domain)"/>
    <property type="match status" value="1"/>
</dbReference>
<keyword evidence="12" id="KW-1185">Reference proteome</keyword>
<evidence type="ECO:0000256" key="9">
    <source>
        <dbReference type="SAM" id="SignalP"/>
    </source>
</evidence>
<feature type="domain" description="Peptidase M43 pregnancy-associated plasma-A" evidence="10">
    <location>
        <begin position="189"/>
        <end position="329"/>
    </location>
</feature>